<organism evidence="6 7">
    <name type="scientific">Mycena metata</name>
    <dbReference type="NCBI Taxonomy" id="1033252"/>
    <lineage>
        <taxon>Eukaryota</taxon>
        <taxon>Fungi</taxon>
        <taxon>Dikarya</taxon>
        <taxon>Basidiomycota</taxon>
        <taxon>Agaricomycotina</taxon>
        <taxon>Agaricomycetes</taxon>
        <taxon>Agaricomycetidae</taxon>
        <taxon>Agaricales</taxon>
        <taxon>Marasmiineae</taxon>
        <taxon>Mycenaceae</taxon>
        <taxon>Mycena</taxon>
    </lineage>
</organism>
<evidence type="ECO:0000256" key="3">
    <source>
        <dbReference type="ARBA" id="ARBA00022833"/>
    </source>
</evidence>
<accession>A0AAD7I8V8</accession>
<evidence type="ECO:0000256" key="1">
    <source>
        <dbReference type="ARBA" id="ARBA00022723"/>
    </source>
</evidence>
<dbReference type="Gene3D" id="6.10.140.2220">
    <property type="match status" value="1"/>
</dbReference>
<keyword evidence="3" id="KW-0862">Zinc</keyword>
<dbReference type="EMBL" id="JARKIB010000121">
    <property type="protein sequence ID" value="KAJ7736489.1"/>
    <property type="molecule type" value="Genomic_DNA"/>
</dbReference>
<gene>
    <name evidence="6" type="ORF">B0H16DRAFT_1891960</name>
</gene>
<proteinExistence type="predicted"/>
<dbReference type="InterPro" id="IPR002893">
    <property type="entry name" value="Znf_MYND"/>
</dbReference>
<name>A0AAD7I8V8_9AGAR</name>
<reference evidence="6" key="1">
    <citation type="submission" date="2023-03" db="EMBL/GenBank/DDBJ databases">
        <title>Massive genome expansion in bonnet fungi (Mycena s.s.) driven by repeated elements and novel gene families across ecological guilds.</title>
        <authorList>
            <consortium name="Lawrence Berkeley National Laboratory"/>
            <person name="Harder C.B."/>
            <person name="Miyauchi S."/>
            <person name="Viragh M."/>
            <person name="Kuo A."/>
            <person name="Thoen E."/>
            <person name="Andreopoulos B."/>
            <person name="Lu D."/>
            <person name="Skrede I."/>
            <person name="Drula E."/>
            <person name="Henrissat B."/>
            <person name="Morin E."/>
            <person name="Kohler A."/>
            <person name="Barry K."/>
            <person name="LaButti K."/>
            <person name="Morin E."/>
            <person name="Salamov A."/>
            <person name="Lipzen A."/>
            <person name="Mereny Z."/>
            <person name="Hegedus B."/>
            <person name="Baldrian P."/>
            <person name="Stursova M."/>
            <person name="Weitz H."/>
            <person name="Taylor A."/>
            <person name="Grigoriev I.V."/>
            <person name="Nagy L.G."/>
            <person name="Martin F."/>
            <person name="Kauserud H."/>
        </authorList>
    </citation>
    <scope>NUCLEOTIDE SEQUENCE</scope>
    <source>
        <strain evidence="6">CBHHK182m</strain>
    </source>
</reference>
<dbReference type="GO" id="GO:0008270">
    <property type="term" value="F:zinc ion binding"/>
    <property type="evidence" value="ECO:0007669"/>
    <property type="project" value="UniProtKB-KW"/>
</dbReference>
<dbReference type="Pfam" id="PF26632">
    <property type="entry name" value="DUF8205"/>
    <property type="match status" value="1"/>
</dbReference>
<dbReference type="Pfam" id="PF01753">
    <property type="entry name" value="zf-MYND"/>
    <property type="match status" value="1"/>
</dbReference>
<dbReference type="Proteomes" id="UP001215598">
    <property type="component" value="Unassembled WGS sequence"/>
</dbReference>
<sequence length="349" mass="38821">MSALNSPTAADRSLSEFLASLDLNSKRERTGNSCSGCGTKEKDLGRRLLRCSKCETVLYCSKECQTRNWPVHKGFCGDITPGKLITKLVGNLTGSTLLYVQLQACLILAFDLIQRPRCDECLIARMDIGIEPCDLADFAEILLGGGSSKENIQGMLQLNGITAPMNPGKFVAGRQATWRKAREEADSNGFHNDAIALVEFIYADAEISVCVPVRVASRLKQPVAERIDRGLTIVTTATHDLKVHYTDFNCIQNINQTIRADKTNKLLLRTPMRPRDIKIIRDVAAGSDNVPAILLHAKMTREYVYKATYQMFVERWKAATGVAPSLVPSDRFVSRQRDENPSVSWRRRG</sequence>
<evidence type="ECO:0000313" key="6">
    <source>
        <dbReference type="EMBL" id="KAJ7736489.1"/>
    </source>
</evidence>
<dbReference type="AlphaFoldDB" id="A0AAD7I8V8"/>
<evidence type="ECO:0000256" key="2">
    <source>
        <dbReference type="ARBA" id="ARBA00022771"/>
    </source>
</evidence>
<keyword evidence="1" id="KW-0479">Metal-binding</keyword>
<dbReference type="SUPFAM" id="SSF144232">
    <property type="entry name" value="HIT/MYND zinc finger-like"/>
    <property type="match status" value="1"/>
</dbReference>
<evidence type="ECO:0000313" key="7">
    <source>
        <dbReference type="Proteomes" id="UP001215598"/>
    </source>
</evidence>
<comment type="caution">
    <text evidence="6">The sequence shown here is derived from an EMBL/GenBank/DDBJ whole genome shotgun (WGS) entry which is preliminary data.</text>
</comment>
<feature type="domain" description="MYND-type" evidence="5">
    <location>
        <begin position="34"/>
        <end position="76"/>
    </location>
</feature>
<dbReference type="InterPro" id="IPR058518">
    <property type="entry name" value="DUF8205"/>
</dbReference>
<keyword evidence="2 4" id="KW-0863">Zinc-finger</keyword>
<dbReference type="PROSITE" id="PS01360">
    <property type="entry name" value="ZF_MYND_1"/>
    <property type="match status" value="1"/>
</dbReference>
<evidence type="ECO:0000259" key="5">
    <source>
        <dbReference type="PROSITE" id="PS50865"/>
    </source>
</evidence>
<protein>
    <recommendedName>
        <fullName evidence="5">MYND-type domain-containing protein</fullName>
    </recommendedName>
</protein>
<dbReference type="PROSITE" id="PS50865">
    <property type="entry name" value="ZF_MYND_2"/>
    <property type="match status" value="1"/>
</dbReference>
<keyword evidence="7" id="KW-1185">Reference proteome</keyword>
<evidence type="ECO:0000256" key="4">
    <source>
        <dbReference type="PROSITE-ProRule" id="PRU00134"/>
    </source>
</evidence>